<reference evidence="2" key="1">
    <citation type="submission" date="2017-03" db="EMBL/GenBank/DDBJ databases">
        <title>Phytopthora megakarya and P. palmivora, two closely related causual agents of cacao black pod achieved similar genome size and gene model numbers by different mechanisms.</title>
        <authorList>
            <person name="Ali S."/>
            <person name="Shao J."/>
            <person name="Larry D.J."/>
            <person name="Kronmiller B."/>
            <person name="Shen D."/>
            <person name="Strem M.D."/>
            <person name="Melnick R.L."/>
            <person name="Guiltinan M.J."/>
            <person name="Tyler B.M."/>
            <person name="Meinhardt L.W."/>
            <person name="Bailey B.A."/>
        </authorList>
    </citation>
    <scope>NUCLEOTIDE SEQUENCE [LARGE SCALE GENOMIC DNA]</scope>
    <source>
        <strain evidence="2">zdho120</strain>
    </source>
</reference>
<dbReference type="InterPro" id="IPR053134">
    <property type="entry name" value="RNA-dir_DNA_polymerase"/>
</dbReference>
<proteinExistence type="predicted"/>
<dbReference type="EMBL" id="NBNE01002821">
    <property type="protein sequence ID" value="OWZ09360.1"/>
    <property type="molecule type" value="Genomic_DNA"/>
</dbReference>
<dbReference type="InterPro" id="IPR043128">
    <property type="entry name" value="Rev_trsase/Diguanyl_cyclase"/>
</dbReference>
<protein>
    <submittedName>
        <fullName evidence="1">Retroelement</fullName>
    </submittedName>
</protein>
<accession>A0A225VXR5</accession>
<evidence type="ECO:0000313" key="1">
    <source>
        <dbReference type="EMBL" id="OWZ09360.1"/>
    </source>
</evidence>
<dbReference type="Gene3D" id="3.30.70.270">
    <property type="match status" value="1"/>
</dbReference>
<dbReference type="CDD" id="cd01647">
    <property type="entry name" value="RT_LTR"/>
    <property type="match status" value="1"/>
</dbReference>
<evidence type="ECO:0000313" key="2">
    <source>
        <dbReference type="Proteomes" id="UP000198211"/>
    </source>
</evidence>
<dbReference type="InterPro" id="IPR043502">
    <property type="entry name" value="DNA/RNA_pol_sf"/>
</dbReference>
<comment type="caution">
    <text evidence="1">The sequence shown here is derived from an EMBL/GenBank/DDBJ whole genome shotgun (WGS) entry which is preliminary data.</text>
</comment>
<dbReference type="PANTHER" id="PTHR24559:SF444">
    <property type="entry name" value="REVERSE TRANSCRIPTASE DOMAIN-CONTAINING PROTEIN"/>
    <property type="match status" value="1"/>
</dbReference>
<organism evidence="1 2">
    <name type="scientific">Phytophthora megakarya</name>
    <dbReference type="NCBI Taxonomy" id="4795"/>
    <lineage>
        <taxon>Eukaryota</taxon>
        <taxon>Sar</taxon>
        <taxon>Stramenopiles</taxon>
        <taxon>Oomycota</taxon>
        <taxon>Peronosporomycetes</taxon>
        <taxon>Peronosporales</taxon>
        <taxon>Peronosporaceae</taxon>
        <taxon>Phytophthora</taxon>
    </lineage>
</organism>
<dbReference type="PANTHER" id="PTHR24559">
    <property type="entry name" value="TRANSPOSON TY3-I GAG-POL POLYPROTEIN"/>
    <property type="match status" value="1"/>
</dbReference>
<dbReference type="Proteomes" id="UP000198211">
    <property type="component" value="Unassembled WGS sequence"/>
</dbReference>
<dbReference type="OrthoDB" id="126689at2759"/>
<dbReference type="SUPFAM" id="SSF56672">
    <property type="entry name" value="DNA/RNA polymerases"/>
    <property type="match status" value="1"/>
</dbReference>
<gene>
    <name evidence="1" type="ORF">PHMEG_00017952</name>
</gene>
<sequence>MVIFAMNGQLDTGPLSELGDGETPLPDESEVVIGSDDPNEREMVLKPLRAYRSLTKDTSACLPATSLGVHHHIDTGDASPIMLKRRRQAQTDEGIVDSNVETMLMAGVIEEGNGGWGFPVILVRKKAGALNKITKKDVYPLPRIDETLEALGGALLFTTLDLRAGYWQLLVAPEDRDKTAYTTKKGFYRFNAIRVNERPVDILETQEWSAERLNMVYLLSLSRRYSGVHTSRD</sequence>
<dbReference type="Gene3D" id="3.10.10.10">
    <property type="entry name" value="HIV Type 1 Reverse Transcriptase, subunit A, domain 1"/>
    <property type="match status" value="1"/>
</dbReference>
<dbReference type="STRING" id="4795.A0A225VXR5"/>
<name>A0A225VXR5_9STRA</name>
<keyword evidence="2" id="KW-1185">Reference proteome</keyword>
<dbReference type="AlphaFoldDB" id="A0A225VXR5"/>